<dbReference type="Proteomes" id="UP001187531">
    <property type="component" value="Unassembled WGS sequence"/>
</dbReference>
<organism evidence="2 3">
    <name type="scientific">Artemia franciscana</name>
    <name type="common">Brine shrimp</name>
    <name type="synonym">Artemia sanfranciscana</name>
    <dbReference type="NCBI Taxonomy" id="6661"/>
    <lineage>
        <taxon>Eukaryota</taxon>
        <taxon>Metazoa</taxon>
        <taxon>Ecdysozoa</taxon>
        <taxon>Arthropoda</taxon>
        <taxon>Crustacea</taxon>
        <taxon>Branchiopoda</taxon>
        <taxon>Anostraca</taxon>
        <taxon>Artemiidae</taxon>
        <taxon>Artemia</taxon>
    </lineage>
</organism>
<dbReference type="PANTHER" id="PTHR12752">
    <property type="entry name" value="PHOSPHOINOSITOL 3-PHOSPHATE-BINDING PROTEIN"/>
    <property type="match status" value="1"/>
</dbReference>
<dbReference type="InterPro" id="IPR040392">
    <property type="entry name" value="PKHA4-7_PH"/>
</dbReference>
<evidence type="ECO:0000313" key="2">
    <source>
        <dbReference type="EMBL" id="KAK2717601.1"/>
    </source>
</evidence>
<gene>
    <name evidence="2" type="ORF">QYM36_006393</name>
</gene>
<dbReference type="InterPro" id="IPR011993">
    <property type="entry name" value="PH-like_dom_sf"/>
</dbReference>
<dbReference type="InterPro" id="IPR001849">
    <property type="entry name" value="PH_domain"/>
</dbReference>
<protein>
    <recommendedName>
        <fullName evidence="1">PH domain-containing protein</fullName>
    </recommendedName>
</protein>
<dbReference type="SUPFAM" id="SSF50729">
    <property type="entry name" value="PH domain-like"/>
    <property type="match status" value="1"/>
</dbReference>
<sequence length="126" mass="14414">GGRRMGLKSPVAKPRPPGAPVTLQGWLLKQGSDGLMLWKRRWFVLSEYCLYYYKDTEEKDILGSILLPSYRISPVGPDEKVFRKFAFKAEHANMRTYVFAADNHEVMVHWMNALSLAAILQTTPKN</sequence>
<reference evidence="2" key="1">
    <citation type="submission" date="2023-07" db="EMBL/GenBank/DDBJ databases">
        <title>Chromosome-level genome assembly of Artemia franciscana.</title>
        <authorList>
            <person name="Jo E."/>
        </authorList>
    </citation>
    <scope>NUCLEOTIDE SEQUENCE</scope>
    <source>
        <tissue evidence="2">Whole body</tissue>
    </source>
</reference>
<proteinExistence type="predicted"/>
<dbReference type="CDD" id="cd13248">
    <property type="entry name" value="PH_PEPP1_2_3"/>
    <property type="match status" value="1"/>
</dbReference>
<evidence type="ECO:0000313" key="3">
    <source>
        <dbReference type="Proteomes" id="UP001187531"/>
    </source>
</evidence>
<feature type="non-terminal residue" evidence="2">
    <location>
        <position position="1"/>
    </location>
</feature>
<name>A0AA88I3P7_ARTSF</name>
<accession>A0AA88I3P7</accession>
<dbReference type="EMBL" id="JAVRJZ010000010">
    <property type="protein sequence ID" value="KAK2717601.1"/>
    <property type="molecule type" value="Genomic_DNA"/>
</dbReference>
<dbReference type="Gene3D" id="2.30.29.30">
    <property type="entry name" value="Pleckstrin-homology domain (PH domain)/Phosphotyrosine-binding domain (PTB)"/>
    <property type="match status" value="1"/>
</dbReference>
<keyword evidence="3" id="KW-1185">Reference proteome</keyword>
<evidence type="ECO:0000259" key="1">
    <source>
        <dbReference type="PROSITE" id="PS50003"/>
    </source>
</evidence>
<dbReference type="PANTHER" id="PTHR12752:SF9">
    <property type="entry name" value="KRAMER, ISOFORM I"/>
    <property type="match status" value="1"/>
</dbReference>
<dbReference type="Pfam" id="PF00169">
    <property type="entry name" value="PH"/>
    <property type="match status" value="1"/>
</dbReference>
<dbReference type="SMART" id="SM00233">
    <property type="entry name" value="PH"/>
    <property type="match status" value="1"/>
</dbReference>
<dbReference type="PROSITE" id="PS50003">
    <property type="entry name" value="PH_DOMAIN"/>
    <property type="match status" value="1"/>
</dbReference>
<dbReference type="AlphaFoldDB" id="A0AA88I3P7"/>
<feature type="domain" description="PH" evidence="1">
    <location>
        <begin position="20"/>
        <end position="119"/>
    </location>
</feature>
<feature type="non-terminal residue" evidence="2">
    <location>
        <position position="126"/>
    </location>
</feature>
<comment type="caution">
    <text evidence="2">The sequence shown here is derived from an EMBL/GenBank/DDBJ whole genome shotgun (WGS) entry which is preliminary data.</text>
</comment>